<reference evidence="1 3" key="2">
    <citation type="submission" date="2018-11" db="EMBL/GenBank/DDBJ databases">
        <authorList>
            <consortium name="Pathogen Informatics"/>
        </authorList>
    </citation>
    <scope>NUCLEOTIDE SEQUENCE [LARGE SCALE GENOMIC DNA]</scope>
</reference>
<dbReference type="Proteomes" id="UP000274756">
    <property type="component" value="Unassembled WGS sequence"/>
</dbReference>
<dbReference type="AlphaFoldDB" id="A0A158Q4D6"/>
<accession>A0A158Q4D6</accession>
<sequence>MFDISDEKCDIKATIVKVYADQDGLQRKEHFQTSSFLDGTGSIIYRVGDDLRPRMKSRLGVLCSFGDCGRG</sequence>
<organism evidence="2 4">
    <name type="scientific">Dracunculus medinensis</name>
    <name type="common">Guinea worm</name>
    <dbReference type="NCBI Taxonomy" id="318479"/>
    <lineage>
        <taxon>Eukaryota</taxon>
        <taxon>Metazoa</taxon>
        <taxon>Ecdysozoa</taxon>
        <taxon>Nematoda</taxon>
        <taxon>Chromadorea</taxon>
        <taxon>Rhabditida</taxon>
        <taxon>Spirurina</taxon>
        <taxon>Dracunculoidea</taxon>
        <taxon>Dracunculidae</taxon>
        <taxon>Dracunculus</taxon>
    </lineage>
</organism>
<reference evidence="4" key="1">
    <citation type="submission" date="2016-04" db="UniProtKB">
        <authorList>
            <consortium name="WormBaseParasite"/>
        </authorList>
    </citation>
    <scope>IDENTIFICATION</scope>
</reference>
<dbReference type="PANTHER" id="PTHR37427">
    <property type="entry name" value="PROTEIN CBG20963-RELATED"/>
    <property type="match status" value="1"/>
</dbReference>
<name>A0A158Q4D6_DRAME</name>
<dbReference type="Proteomes" id="UP000038040">
    <property type="component" value="Unplaced"/>
</dbReference>
<proteinExistence type="predicted"/>
<dbReference type="PANTHER" id="PTHR37427:SF2">
    <property type="entry name" value="SECRETED PROTEIN"/>
    <property type="match status" value="1"/>
</dbReference>
<keyword evidence="3" id="KW-1185">Reference proteome</keyword>
<evidence type="ECO:0000313" key="3">
    <source>
        <dbReference type="Proteomes" id="UP000274756"/>
    </source>
</evidence>
<dbReference type="OrthoDB" id="5869907at2759"/>
<dbReference type="EMBL" id="UYYG01001169">
    <property type="protein sequence ID" value="VDN58540.1"/>
    <property type="molecule type" value="Genomic_DNA"/>
</dbReference>
<dbReference type="WBParaSite" id="DME_0000463001-mRNA-1">
    <property type="protein sequence ID" value="DME_0000463001-mRNA-1"/>
    <property type="gene ID" value="DME_0000463001"/>
</dbReference>
<evidence type="ECO:0000313" key="4">
    <source>
        <dbReference type="WBParaSite" id="DME_0000463001-mRNA-1"/>
    </source>
</evidence>
<gene>
    <name evidence="1" type="ORF">DME_LOCUS8513</name>
</gene>
<evidence type="ECO:0000313" key="1">
    <source>
        <dbReference type="EMBL" id="VDN58540.1"/>
    </source>
</evidence>
<protein>
    <submittedName>
        <fullName evidence="1 4">Uncharacterized protein</fullName>
    </submittedName>
</protein>
<evidence type="ECO:0000313" key="2">
    <source>
        <dbReference type="Proteomes" id="UP000038040"/>
    </source>
</evidence>